<protein>
    <recommendedName>
        <fullName evidence="2">histidine kinase</fullName>
        <ecNumber evidence="2">2.7.13.3</ecNumber>
    </recommendedName>
</protein>
<sequence>MNLNFRNTNGDNFLAAWQDFSEREKTKESLCDVKQQLEEAQKELEKSNRLKSAFLSNLSHEVRTPMNGILGFAELLKTPDLDIEEKDIYLNIIIQSTNRLLSVIDDILVVSKLETGQVQIQYSQVDLPALFEELRLSFAPFANETENELSFSLDSGLLDKSFQSDASKLKQVLHALIHNALKFTDSGLVKIGGIREGNWICFSVDDNGPGIAKEDLERVFLPFEKVPMQSYHSQNGLGLGLSVSRRLVELLGGRLMVQSSSGTGSLFQFRIPLKFQ</sequence>
<evidence type="ECO:0000313" key="10">
    <source>
        <dbReference type="Proteomes" id="UP000252733"/>
    </source>
</evidence>
<dbReference type="SMART" id="SM00388">
    <property type="entry name" value="HisKA"/>
    <property type="match status" value="1"/>
</dbReference>
<dbReference type="PRINTS" id="PR00344">
    <property type="entry name" value="BCTRLSENSOR"/>
</dbReference>
<comment type="caution">
    <text evidence="9">The sequence shown here is derived from an EMBL/GenBank/DDBJ whole genome shotgun (WGS) entry which is preliminary data.</text>
</comment>
<dbReference type="InterPro" id="IPR050736">
    <property type="entry name" value="Sensor_HK_Regulatory"/>
</dbReference>
<dbReference type="AlphaFoldDB" id="A0A368V691"/>
<reference evidence="9 10" key="1">
    <citation type="submission" date="2018-07" db="EMBL/GenBank/DDBJ databases">
        <title>Freshwater and sediment microbial communities from various areas in North America, analyzing microbe dynamics in response to fracking.</title>
        <authorList>
            <person name="Lamendella R."/>
        </authorList>
    </citation>
    <scope>NUCLEOTIDE SEQUENCE [LARGE SCALE GENOMIC DNA]</scope>
    <source>
        <strain evidence="9 10">160A</strain>
    </source>
</reference>
<keyword evidence="3" id="KW-0597">Phosphoprotein</keyword>
<evidence type="ECO:0000256" key="7">
    <source>
        <dbReference type="SAM" id="Coils"/>
    </source>
</evidence>
<dbReference type="Proteomes" id="UP000252733">
    <property type="component" value="Unassembled WGS sequence"/>
</dbReference>
<accession>A0A368V691</accession>
<dbReference type="InterPro" id="IPR004358">
    <property type="entry name" value="Sig_transdc_His_kin-like_C"/>
</dbReference>
<gene>
    <name evidence="9" type="ORF">DFO77_10870</name>
</gene>
<keyword evidence="10" id="KW-1185">Reference proteome</keyword>
<dbReference type="Pfam" id="PF02518">
    <property type="entry name" value="HATPase_c"/>
    <property type="match status" value="1"/>
</dbReference>
<evidence type="ECO:0000256" key="1">
    <source>
        <dbReference type="ARBA" id="ARBA00000085"/>
    </source>
</evidence>
<dbReference type="PROSITE" id="PS50109">
    <property type="entry name" value="HIS_KIN"/>
    <property type="match status" value="1"/>
</dbReference>
<keyword evidence="6" id="KW-0902">Two-component regulatory system</keyword>
<dbReference type="CDD" id="cd00082">
    <property type="entry name" value="HisKA"/>
    <property type="match status" value="1"/>
</dbReference>
<proteinExistence type="predicted"/>
<feature type="domain" description="Histidine kinase" evidence="8">
    <location>
        <begin position="57"/>
        <end position="275"/>
    </location>
</feature>
<comment type="catalytic activity">
    <reaction evidence="1">
        <text>ATP + protein L-histidine = ADP + protein N-phospho-L-histidine.</text>
        <dbReference type="EC" id="2.7.13.3"/>
    </reaction>
</comment>
<dbReference type="Gene3D" id="3.30.565.10">
    <property type="entry name" value="Histidine kinase-like ATPase, C-terminal domain"/>
    <property type="match status" value="1"/>
</dbReference>
<evidence type="ECO:0000259" key="8">
    <source>
        <dbReference type="PROSITE" id="PS50109"/>
    </source>
</evidence>
<name>A0A368V691_9BACT</name>
<dbReference type="InterPro" id="IPR036097">
    <property type="entry name" value="HisK_dim/P_sf"/>
</dbReference>
<dbReference type="Gene3D" id="1.10.287.130">
    <property type="match status" value="1"/>
</dbReference>
<dbReference type="SUPFAM" id="SSF47384">
    <property type="entry name" value="Homodimeric domain of signal transducing histidine kinase"/>
    <property type="match status" value="1"/>
</dbReference>
<dbReference type="EC" id="2.7.13.3" evidence="2"/>
<evidence type="ECO:0000256" key="6">
    <source>
        <dbReference type="ARBA" id="ARBA00023012"/>
    </source>
</evidence>
<dbReference type="PANTHER" id="PTHR43711:SF26">
    <property type="entry name" value="SENSOR HISTIDINE KINASE RCSC"/>
    <property type="match status" value="1"/>
</dbReference>
<dbReference type="Pfam" id="PF00512">
    <property type="entry name" value="HisKA"/>
    <property type="match status" value="1"/>
</dbReference>
<dbReference type="InterPro" id="IPR003661">
    <property type="entry name" value="HisK_dim/P_dom"/>
</dbReference>
<dbReference type="InterPro" id="IPR003594">
    <property type="entry name" value="HATPase_dom"/>
</dbReference>
<keyword evidence="5 9" id="KW-0418">Kinase</keyword>
<evidence type="ECO:0000256" key="4">
    <source>
        <dbReference type="ARBA" id="ARBA00022679"/>
    </source>
</evidence>
<dbReference type="InterPro" id="IPR005467">
    <property type="entry name" value="His_kinase_dom"/>
</dbReference>
<dbReference type="PANTHER" id="PTHR43711">
    <property type="entry name" value="TWO-COMPONENT HISTIDINE KINASE"/>
    <property type="match status" value="1"/>
</dbReference>
<evidence type="ECO:0000256" key="3">
    <source>
        <dbReference type="ARBA" id="ARBA00022553"/>
    </source>
</evidence>
<dbReference type="SUPFAM" id="SSF55874">
    <property type="entry name" value="ATPase domain of HSP90 chaperone/DNA topoisomerase II/histidine kinase"/>
    <property type="match status" value="1"/>
</dbReference>
<dbReference type="SMART" id="SM00387">
    <property type="entry name" value="HATPase_c"/>
    <property type="match status" value="1"/>
</dbReference>
<evidence type="ECO:0000256" key="5">
    <source>
        <dbReference type="ARBA" id="ARBA00022777"/>
    </source>
</evidence>
<dbReference type="GO" id="GO:0000155">
    <property type="term" value="F:phosphorelay sensor kinase activity"/>
    <property type="evidence" value="ECO:0007669"/>
    <property type="project" value="InterPro"/>
</dbReference>
<dbReference type="InterPro" id="IPR036890">
    <property type="entry name" value="HATPase_C_sf"/>
</dbReference>
<keyword evidence="7" id="KW-0175">Coiled coil</keyword>
<evidence type="ECO:0000256" key="2">
    <source>
        <dbReference type="ARBA" id="ARBA00012438"/>
    </source>
</evidence>
<dbReference type="EMBL" id="QPIZ01000008">
    <property type="protein sequence ID" value="RCW36628.1"/>
    <property type="molecule type" value="Genomic_DNA"/>
</dbReference>
<organism evidence="9 10">
    <name type="scientific">Marinilabilia salmonicolor</name>
    <dbReference type="NCBI Taxonomy" id="989"/>
    <lineage>
        <taxon>Bacteria</taxon>
        <taxon>Pseudomonadati</taxon>
        <taxon>Bacteroidota</taxon>
        <taxon>Bacteroidia</taxon>
        <taxon>Marinilabiliales</taxon>
        <taxon>Marinilabiliaceae</taxon>
        <taxon>Marinilabilia</taxon>
    </lineage>
</organism>
<feature type="coiled-coil region" evidence="7">
    <location>
        <begin position="27"/>
        <end position="57"/>
    </location>
</feature>
<evidence type="ECO:0000313" key="9">
    <source>
        <dbReference type="EMBL" id="RCW36628.1"/>
    </source>
</evidence>
<keyword evidence="4" id="KW-0808">Transferase</keyword>